<feature type="region of interest" description="Disordered" evidence="2">
    <location>
        <begin position="380"/>
        <end position="425"/>
    </location>
</feature>
<feature type="region of interest" description="Disordered" evidence="2">
    <location>
        <begin position="247"/>
        <end position="301"/>
    </location>
</feature>
<dbReference type="Gene3D" id="3.90.640.60">
    <property type="match status" value="1"/>
</dbReference>
<evidence type="ECO:0000313" key="3">
    <source>
        <dbReference type="EMBL" id="KKA27347.1"/>
    </source>
</evidence>
<feature type="compositionally biased region" description="Basic and acidic residues" evidence="2">
    <location>
        <begin position="249"/>
        <end position="258"/>
    </location>
</feature>
<dbReference type="InterPro" id="IPR043129">
    <property type="entry name" value="ATPase_NBD"/>
</dbReference>
<comment type="caution">
    <text evidence="3">The sequence shown here is derived from an EMBL/GenBank/DDBJ whole genome shotgun (WGS) entry which is preliminary data.</text>
</comment>
<feature type="compositionally biased region" description="Low complexity" evidence="2">
    <location>
        <begin position="394"/>
        <end position="423"/>
    </location>
</feature>
<dbReference type="SMART" id="SM00268">
    <property type="entry name" value="ACTIN"/>
    <property type="match status" value="1"/>
</dbReference>
<dbReference type="Pfam" id="PF00022">
    <property type="entry name" value="Actin"/>
    <property type="match status" value="1"/>
</dbReference>
<feature type="compositionally biased region" description="Low complexity" evidence="2">
    <location>
        <begin position="534"/>
        <end position="553"/>
    </location>
</feature>
<evidence type="ECO:0000256" key="1">
    <source>
        <dbReference type="RuleBase" id="RU000487"/>
    </source>
</evidence>
<dbReference type="Gene3D" id="3.30.420.40">
    <property type="match status" value="2"/>
</dbReference>
<proteinExistence type="inferred from homology"/>
<accession>A0A0F4Z9X8</accession>
<dbReference type="InterPro" id="IPR004000">
    <property type="entry name" value="Actin"/>
</dbReference>
<evidence type="ECO:0008006" key="5">
    <source>
        <dbReference type="Google" id="ProtNLM"/>
    </source>
</evidence>
<keyword evidence="4" id="KW-1185">Reference proteome</keyword>
<reference evidence="3 4" key="1">
    <citation type="submission" date="2015-03" db="EMBL/GenBank/DDBJ databases">
        <authorList>
            <person name="Radwan O."/>
            <person name="Al-Naeli F.A."/>
            <person name="Rendon G.A."/>
            <person name="Fields C."/>
        </authorList>
    </citation>
    <scope>NUCLEOTIDE SEQUENCE [LARGE SCALE GENOMIC DNA]</scope>
    <source>
        <strain evidence="3">CR-DP1</strain>
    </source>
</reference>
<organism evidence="3 4">
    <name type="scientific">Thielaviopsis punctulata</name>
    <dbReference type="NCBI Taxonomy" id="72032"/>
    <lineage>
        <taxon>Eukaryota</taxon>
        <taxon>Fungi</taxon>
        <taxon>Dikarya</taxon>
        <taxon>Ascomycota</taxon>
        <taxon>Pezizomycotina</taxon>
        <taxon>Sordariomycetes</taxon>
        <taxon>Hypocreomycetidae</taxon>
        <taxon>Microascales</taxon>
        <taxon>Ceratocystidaceae</taxon>
        <taxon>Thielaviopsis</taxon>
    </lineage>
</organism>
<dbReference type="EMBL" id="LAEV01001775">
    <property type="protein sequence ID" value="KKA27347.1"/>
    <property type="molecule type" value="Genomic_DNA"/>
</dbReference>
<feature type="compositionally biased region" description="Basic and acidic residues" evidence="2">
    <location>
        <begin position="325"/>
        <end position="350"/>
    </location>
</feature>
<name>A0A0F4Z9X8_9PEZI</name>
<sequence length="654" mass="70542">MATQQGKWKEEQILIIAVGTQTTLAQIGCHELTPPVRRMPTRMFKDPEGEGWRPYHTFKRKKAGAENGEEEWVEDKDSDEGAIYPMHSGRIVNMEAFLAFLEHVHMSLTPSYHNTPIMLIGSPHWSRSCKETITRFIFEKTKTPALCLMHSALATQYGLKWPNLTVIDIGFQKVDVSCIYDGSIVNERSLGVTYPQDDSMISGGELFTRNLYEKLKDKGFTYAMAEQLKKSPIAEVLPFVNEPPLYCELPKERGDDTAPHAPEPVAAPGTGADGAPGAAPPTTTAAAAATEAEAEEESMAQATEDGVLDVAAIVTSGQTKEFLARKEKEKAEKTKIAKRNKDKDGQDVPKVKLPNNKRTHNIFHYEEIVFEDPPPVTIPVVSSTAESAPKPETPADSTAAPAPAETTAAAATAAATAPAADSPVHAPDLAELPMAMDLPPGPVARKVTRDIEVGLERLTFISHAEIERIADTVYRAIQGIPDVHMRAPCWDNLAIVGNGSRVRGLKDHLIATLTARYLISPSSASILVSGSDLPSSTPTPSIGTPGASGAATPAPVAAPSLLQAAMAGDAATKHHHGQTPMSIKLAPTPGYLGEWTKHGYEEAVFLGAQVAARMAFCLHNVDAASLEMLRGMSLSRVDYNELGPKAVRRFSVYR</sequence>
<gene>
    <name evidence="3" type="ORF">TD95_003213</name>
</gene>
<feature type="compositionally biased region" description="Low complexity" evidence="2">
    <location>
        <begin position="266"/>
        <end position="291"/>
    </location>
</feature>
<dbReference type="OrthoDB" id="74201at2759"/>
<comment type="similarity">
    <text evidence="1">Belongs to the actin family.</text>
</comment>
<evidence type="ECO:0000313" key="4">
    <source>
        <dbReference type="Proteomes" id="UP000033483"/>
    </source>
</evidence>
<protein>
    <recommendedName>
        <fullName evidence="5">Actin-like ATPase domain-containing protein</fullName>
    </recommendedName>
</protein>
<dbReference type="Proteomes" id="UP000033483">
    <property type="component" value="Unassembled WGS sequence"/>
</dbReference>
<dbReference type="AlphaFoldDB" id="A0A0F4Z9X8"/>
<dbReference type="PANTHER" id="PTHR11937">
    <property type="entry name" value="ACTIN"/>
    <property type="match status" value="1"/>
</dbReference>
<evidence type="ECO:0000256" key="2">
    <source>
        <dbReference type="SAM" id="MobiDB-lite"/>
    </source>
</evidence>
<dbReference type="SUPFAM" id="SSF53067">
    <property type="entry name" value="Actin-like ATPase domain"/>
    <property type="match status" value="2"/>
</dbReference>
<feature type="region of interest" description="Disordered" evidence="2">
    <location>
        <begin position="529"/>
        <end position="553"/>
    </location>
</feature>
<feature type="region of interest" description="Disordered" evidence="2">
    <location>
        <begin position="325"/>
        <end position="354"/>
    </location>
</feature>